<feature type="non-terminal residue" evidence="2">
    <location>
        <position position="1"/>
    </location>
</feature>
<evidence type="ECO:0000313" key="2">
    <source>
        <dbReference type="EMBL" id="KAF8821744.1"/>
    </source>
</evidence>
<evidence type="ECO:0000313" key="3">
    <source>
        <dbReference type="Proteomes" id="UP000823046"/>
    </source>
</evidence>
<reference evidence="2 3" key="1">
    <citation type="journal article" date="2020" name="bioRxiv">
        <title>Metabolic contributions of an alphaproteobacterial endosymbiont in the apicomplexan Cardiosporidium cionae.</title>
        <authorList>
            <person name="Hunter E.S."/>
            <person name="Paight C.J."/>
            <person name="Lane C.E."/>
        </authorList>
    </citation>
    <scope>NUCLEOTIDE SEQUENCE [LARGE SCALE GENOMIC DNA]</scope>
    <source>
        <strain evidence="2">ESH_2018</strain>
    </source>
</reference>
<evidence type="ECO:0008006" key="4">
    <source>
        <dbReference type="Google" id="ProtNLM"/>
    </source>
</evidence>
<protein>
    <recommendedName>
        <fullName evidence="4">GRIP domain-containing protein</fullName>
    </recommendedName>
</protein>
<keyword evidence="3" id="KW-1185">Reference proteome</keyword>
<comment type="caution">
    <text evidence="2">The sequence shown here is derived from an EMBL/GenBank/DDBJ whole genome shotgun (WGS) entry which is preliminary data.</text>
</comment>
<dbReference type="EMBL" id="JADAQX010000134">
    <property type="protein sequence ID" value="KAF8821744.1"/>
    <property type="molecule type" value="Genomic_DNA"/>
</dbReference>
<evidence type="ECO:0000256" key="1">
    <source>
        <dbReference type="SAM" id="Coils"/>
    </source>
</evidence>
<keyword evidence="1" id="KW-0175">Coiled coil</keyword>
<accession>A0ABQ7JCZ1</accession>
<sequence>DPTTGKMDYFHRVKDGLRSIQSAYLLDETDSEIDEDAAKANTATAEAHILSTNSTGKANSLNTEEDSMAFPLSFSQESSLIGSSLPVSAHPSSSLSHSLPIKTTLPLTDISDMETTLSEFSNLSEALIYRWMYLQESEIFKRFCQRIQKRFVEDPPSFWISLQSSVVPLPTRLAKLHQWLHISVSLLEFLQLLSQERMQTLFFSEELLSPPTFTKVVSSSSAGSLMAVDPSPEIEAEMMWKPSKIRKMMEECKEQRLLLSSCYDTTADAFKRTKDDLNRIYGNEIQQLKFSLEHYKGRYEVLLAEFKHFTHSFDEWTATEIDGLDDSKSSLKFFLEERGNLTQLEAWHEGYAALNSQIEGLYEDKRQTEQLHFKLKLAEEQLKVFQQEIQLLGDSKEALIGAECNLEKIKNEKESIEKDLFSTKNALLQFNIYLEDVQMESEKNVKHYKEQILTLQTENLQLKKEFQRTEEINSESLVLKEKLEIEEQSLELSRKSQKALEADNAKLCKDIQKLYQQVETLKDEKKNYIDKRALVSMISAYSSQHENSRRREEIFEILCDALELPDEEKSRIGVRTSKDKKKKPLSRLFVEFLDHETN</sequence>
<dbReference type="Proteomes" id="UP000823046">
    <property type="component" value="Unassembled WGS sequence"/>
</dbReference>
<organism evidence="2 3">
    <name type="scientific">Cardiosporidium cionae</name>
    <dbReference type="NCBI Taxonomy" id="476202"/>
    <lineage>
        <taxon>Eukaryota</taxon>
        <taxon>Sar</taxon>
        <taxon>Alveolata</taxon>
        <taxon>Apicomplexa</taxon>
        <taxon>Aconoidasida</taxon>
        <taxon>Nephromycida</taxon>
        <taxon>Cardiosporidium</taxon>
    </lineage>
</organism>
<feature type="coiled-coil region" evidence="1">
    <location>
        <begin position="497"/>
        <end position="531"/>
    </location>
</feature>
<proteinExistence type="predicted"/>
<feature type="coiled-coil region" evidence="1">
    <location>
        <begin position="351"/>
        <end position="465"/>
    </location>
</feature>
<name>A0ABQ7JCZ1_9APIC</name>
<gene>
    <name evidence="2" type="ORF">IE077_001643</name>
</gene>